<accession>A0ABQ3MEH4</accession>
<dbReference type="Proteomes" id="UP000605568">
    <property type="component" value="Unassembled WGS sequence"/>
</dbReference>
<reference evidence="2" key="1">
    <citation type="journal article" date="2019" name="Int. J. Syst. Evol. Microbiol.">
        <title>The Global Catalogue of Microorganisms (GCM) 10K type strain sequencing project: providing services to taxonomists for standard genome sequencing and annotation.</title>
        <authorList>
            <consortium name="The Broad Institute Genomics Platform"/>
            <consortium name="The Broad Institute Genome Sequencing Center for Infectious Disease"/>
            <person name="Wu L."/>
            <person name="Ma J."/>
        </authorList>
    </citation>
    <scope>NUCLEOTIDE SEQUENCE [LARGE SCALE GENOMIC DNA]</scope>
    <source>
        <strain evidence="2">CGMCC 4.7367</strain>
    </source>
</reference>
<organism evidence="1 2">
    <name type="scientific">Lentzea cavernae</name>
    <dbReference type="NCBI Taxonomy" id="2020703"/>
    <lineage>
        <taxon>Bacteria</taxon>
        <taxon>Bacillati</taxon>
        <taxon>Actinomycetota</taxon>
        <taxon>Actinomycetes</taxon>
        <taxon>Pseudonocardiales</taxon>
        <taxon>Pseudonocardiaceae</taxon>
        <taxon>Lentzea</taxon>
    </lineage>
</organism>
<sequence length="116" mass="11936">MSNHSTAGDAAWQPFVDALCTAASTWDADLARFSGGGDVTAPISSAQAENVMLALAALAQRMARAAASIVRAIADAGLESAEDELSEQVESLGRMALCVEAMDHAAEMARAVVNDV</sequence>
<dbReference type="EMBL" id="BNAR01000004">
    <property type="protein sequence ID" value="GHH40311.1"/>
    <property type="molecule type" value="Genomic_DNA"/>
</dbReference>
<protein>
    <submittedName>
        <fullName evidence="1">Uncharacterized protein</fullName>
    </submittedName>
</protein>
<gene>
    <name evidence="1" type="ORF">GCM10017774_33490</name>
</gene>
<dbReference type="RefSeq" id="WP_191298834.1">
    <property type="nucleotide sequence ID" value="NZ_BNAR01000004.1"/>
</dbReference>
<evidence type="ECO:0000313" key="2">
    <source>
        <dbReference type="Proteomes" id="UP000605568"/>
    </source>
</evidence>
<proteinExistence type="predicted"/>
<name>A0ABQ3MEH4_9PSEU</name>
<evidence type="ECO:0000313" key="1">
    <source>
        <dbReference type="EMBL" id="GHH40311.1"/>
    </source>
</evidence>
<comment type="caution">
    <text evidence="1">The sequence shown here is derived from an EMBL/GenBank/DDBJ whole genome shotgun (WGS) entry which is preliminary data.</text>
</comment>
<keyword evidence="2" id="KW-1185">Reference proteome</keyword>